<gene>
    <name evidence="2" type="ORF">BD626DRAFT_495795</name>
</gene>
<proteinExistence type="predicted"/>
<evidence type="ECO:0000313" key="3">
    <source>
        <dbReference type="Proteomes" id="UP000320762"/>
    </source>
</evidence>
<evidence type="ECO:0000313" key="2">
    <source>
        <dbReference type="EMBL" id="TRM63181.1"/>
    </source>
</evidence>
<keyword evidence="3" id="KW-1185">Reference proteome</keyword>
<name>A0A550CEF3_9AGAR</name>
<sequence>MSLLAVTRGRNHKNDRLEGARRRSRCFTRPFLVRRARRQAHVVTMHHGGALIWVLT</sequence>
<protein>
    <submittedName>
        <fullName evidence="2">Uncharacterized protein</fullName>
    </submittedName>
</protein>
<feature type="compositionally biased region" description="Basic and acidic residues" evidence="1">
    <location>
        <begin position="12"/>
        <end position="21"/>
    </location>
</feature>
<dbReference type="Proteomes" id="UP000320762">
    <property type="component" value="Unassembled WGS sequence"/>
</dbReference>
<accession>A0A550CEF3</accession>
<organism evidence="2 3">
    <name type="scientific">Schizophyllum amplum</name>
    <dbReference type="NCBI Taxonomy" id="97359"/>
    <lineage>
        <taxon>Eukaryota</taxon>
        <taxon>Fungi</taxon>
        <taxon>Dikarya</taxon>
        <taxon>Basidiomycota</taxon>
        <taxon>Agaricomycotina</taxon>
        <taxon>Agaricomycetes</taxon>
        <taxon>Agaricomycetidae</taxon>
        <taxon>Agaricales</taxon>
        <taxon>Schizophyllaceae</taxon>
        <taxon>Schizophyllum</taxon>
    </lineage>
</organism>
<dbReference type="AlphaFoldDB" id="A0A550CEF3"/>
<feature type="region of interest" description="Disordered" evidence="1">
    <location>
        <begin position="1"/>
        <end position="21"/>
    </location>
</feature>
<dbReference type="EMBL" id="VDMD01000010">
    <property type="protein sequence ID" value="TRM63181.1"/>
    <property type="molecule type" value="Genomic_DNA"/>
</dbReference>
<evidence type="ECO:0000256" key="1">
    <source>
        <dbReference type="SAM" id="MobiDB-lite"/>
    </source>
</evidence>
<comment type="caution">
    <text evidence="2">The sequence shown here is derived from an EMBL/GenBank/DDBJ whole genome shotgun (WGS) entry which is preliminary data.</text>
</comment>
<reference evidence="2 3" key="1">
    <citation type="journal article" date="2019" name="New Phytol.">
        <title>Comparative genomics reveals unique wood-decay strategies and fruiting body development in the Schizophyllaceae.</title>
        <authorList>
            <person name="Almasi E."/>
            <person name="Sahu N."/>
            <person name="Krizsan K."/>
            <person name="Balint B."/>
            <person name="Kovacs G.M."/>
            <person name="Kiss B."/>
            <person name="Cseklye J."/>
            <person name="Drula E."/>
            <person name="Henrissat B."/>
            <person name="Nagy I."/>
            <person name="Chovatia M."/>
            <person name="Adam C."/>
            <person name="LaButti K."/>
            <person name="Lipzen A."/>
            <person name="Riley R."/>
            <person name="Grigoriev I.V."/>
            <person name="Nagy L.G."/>
        </authorList>
    </citation>
    <scope>NUCLEOTIDE SEQUENCE [LARGE SCALE GENOMIC DNA]</scope>
    <source>
        <strain evidence="2 3">NL-1724</strain>
    </source>
</reference>